<dbReference type="AlphaFoldDB" id="A0A210R2Y3"/>
<proteinExistence type="predicted"/>
<reference evidence="1 2" key="1">
    <citation type="journal article" date="2017" name="Nat. Ecol. Evol.">
        <title>Scallop genome provides insights into evolution of bilaterian karyotype and development.</title>
        <authorList>
            <person name="Wang S."/>
            <person name="Zhang J."/>
            <person name="Jiao W."/>
            <person name="Li J."/>
            <person name="Xun X."/>
            <person name="Sun Y."/>
            <person name="Guo X."/>
            <person name="Huan P."/>
            <person name="Dong B."/>
            <person name="Zhang L."/>
            <person name="Hu X."/>
            <person name="Sun X."/>
            <person name="Wang J."/>
            <person name="Zhao C."/>
            <person name="Wang Y."/>
            <person name="Wang D."/>
            <person name="Huang X."/>
            <person name="Wang R."/>
            <person name="Lv J."/>
            <person name="Li Y."/>
            <person name="Zhang Z."/>
            <person name="Liu B."/>
            <person name="Lu W."/>
            <person name="Hui Y."/>
            <person name="Liang J."/>
            <person name="Zhou Z."/>
            <person name="Hou R."/>
            <person name="Li X."/>
            <person name="Liu Y."/>
            <person name="Li H."/>
            <person name="Ning X."/>
            <person name="Lin Y."/>
            <person name="Zhao L."/>
            <person name="Xing Q."/>
            <person name="Dou J."/>
            <person name="Li Y."/>
            <person name="Mao J."/>
            <person name="Guo H."/>
            <person name="Dou H."/>
            <person name="Li T."/>
            <person name="Mu C."/>
            <person name="Jiang W."/>
            <person name="Fu Q."/>
            <person name="Fu X."/>
            <person name="Miao Y."/>
            <person name="Liu J."/>
            <person name="Yu Q."/>
            <person name="Li R."/>
            <person name="Liao H."/>
            <person name="Li X."/>
            <person name="Kong Y."/>
            <person name="Jiang Z."/>
            <person name="Chourrout D."/>
            <person name="Li R."/>
            <person name="Bao Z."/>
        </authorList>
    </citation>
    <scope>NUCLEOTIDE SEQUENCE [LARGE SCALE GENOMIC DNA]</scope>
    <source>
        <strain evidence="1 2">PY_sf001</strain>
    </source>
</reference>
<dbReference type="Proteomes" id="UP000242188">
    <property type="component" value="Unassembled WGS sequence"/>
</dbReference>
<dbReference type="EMBL" id="NEDP02000703">
    <property type="protein sequence ID" value="OWF55312.1"/>
    <property type="molecule type" value="Genomic_DNA"/>
</dbReference>
<gene>
    <name evidence="1" type="ORF">KP79_PYT14673</name>
</gene>
<keyword evidence="2" id="KW-1185">Reference proteome</keyword>
<evidence type="ECO:0000313" key="1">
    <source>
        <dbReference type="EMBL" id="OWF55312.1"/>
    </source>
</evidence>
<accession>A0A210R2Y3</accession>
<sequence>MYSPQLLRLSSDRVSAPTMTLKAGTIASKLRRDMGRHSFTDWFPGLLVRKATIVETSVAAEDFSRDNGVVYSRMEKQLTAATDSQMTDGLSTTAFLRRCAALYTCRLDGTEEDEARDE</sequence>
<name>A0A210R2Y3_MIZYE</name>
<organism evidence="1 2">
    <name type="scientific">Mizuhopecten yessoensis</name>
    <name type="common">Japanese scallop</name>
    <name type="synonym">Patinopecten yessoensis</name>
    <dbReference type="NCBI Taxonomy" id="6573"/>
    <lineage>
        <taxon>Eukaryota</taxon>
        <taxon>Metazoa</taxon>
        <taxon>Spiralia</taxon>
        <taxon>Lophotrochozoa</taxon>
        <taxon>Mollusca</taxon>
        <taxon>Bivalvia</taxon>
        <taxon>Autobranchia</taxon>
        <taxon>Pteriomorphia</taxon>
        <taxon>Pectinida</taxon>
        <taxon>Pectinoidea</taxon>
        <taxon>Pectinidae</taxon>
        <taxon>Mizuhopecten</taxon>
    </lineage>
</organism>
<protein>
    <submittedName>
        <fullName evidence="1">Uncharacterized protein</fullName>
    </submittedName>
</protein>
<comment type="caution">
    <text evidence="1">The sequence shown here is derived from an EMBL/GenBank/DDBJ whole genome shotgun (WGS) entry which is preliminary data.</text>
</comment>
<evidence type="ECO:0000313" key="2">
    <source>
        <dbReference type="Proteomes" id="UP000242188"/>
    </source>
</evidence>